<comment type="function">
    <text evidence="5">Bidirectionally degrades single-stranded DNA into large acid-insoluble oligonucleotides, which are then degraded further into small acid-soluble oligonucleotides.</text>
</comment>
<dbReference type="PANTHER" id="PTHR30008:SF0">
    <property type="entry name" value="EXODEOXYRIBONUCLEASE 7 LARGE SUBUNIT"/>
    <property type="match status" value="1"/>
</dbReference>
<dbReference type="AlphaFoldDB" id="A0A2G9YIR8"/>
<evidence type="ECO:0000259" key="8">
    <source>
        <dbReference type="Pfam" id="PF13742"/>
    </source>
</evidence>
<evidence type="ECO:0000256" key="5">
    <source>
        <dbReference type="HAMAP-Rule" id="MF_00378"/>
    </source>
</evidence>
<evidence type="ECO:0000259" key="7">
    <source>
        <dbReference type="Pfam" id="PF02601"/>
    </source>
</evidence>
<dbReference type="HAMAP" id="MF_00378">
    <property type="entry name" value="Exonuc_7_L"/>
    <property type="match status" value="1"/>
</dbReference>
<evidence type="ECO:0000256" key="1">
    <source>
        <dbReference type="ARBA" id="ARBA00022490"/>
    </source>
</evidence>
<dbReference type="GO" id="GO:0006308">
    <property type="term" value="P:DNA catabolic process"/>
    <property type="evidence" value="ECO:0007669"/>
    <property type="project" value="UniProtKB-UniRule"/>
</dbReference>
<comment type="caution">
    <text evidence="9">The sequence shown here is derived from an EMBL/GenBank/DDBJ whole genome shotgun (WGS) entry which is preliminary data.</text>
</comment>
<name>A0A2G9YIR8_9BACT</name>
<dbReference type="Pfam" id="PF13742">
    <property type="entry name" value="tRNA_anti_2"/>
    <property type="match status" value="1"/>
</dbReference>
<evidence type="ECO:0000256" key="6">
    <source>
        <dbReference type="RuleBase" id="RU004355"/>
    </source>
</evidence>
<gene>
    <name evidence="5 9" type="primary">xseA</name>
    <name evidence="9" type="ORF">COX41_04700</name>
</gene>
<dbReference type="InterPro" id="IPR020579">
    <property type="entry name" value="Exonuc_VII_lsu_C"/>
</dbReference>
<dbReference type="EMBL" id="PCRK01000114">
    <property type="protein sequence ID" value="PIP19115.1"/>
    <property type="molecule type" value="Genomic_DNA"/>
</dbReference>
<protein>
    <recommendedName>
        <fullName evidence="5">Exodeoxyribonuclease 7 large subunit</fullName>
        <ecNumber evidence="5">3.1.11.6</ecNumber>
    </recommendedName>
    <alternativeName>
        <fullName evidence="5">Exodeoxyribonuclease VII large subunit</fullName>
        <shortName evidence="5">Exonuclease VII large subunit</shortName>
    </alternativeName>
</protein>
<evidence type="ECO:0000256" key="3">
    <source>
        <dbReference type="ARBA" id="ARBA00022801"/>
    </source>
</evidence>
<evidence type="ECO:0000313" key="10">
    <source>
        <dbReference type="Proteomes" id="UP000231292"/>
    </source>
</evidence>
<evidence type="ECO:0000256" key="4">
    <source>
        <dbReference type="ARBA" id="ARBA00022839"/>
    </source>
</evidence>
<dbReference type="CDD" id="cd04489">
    <property type="entry name" value="ExoVII_LU_OBF"/>
    <property type="match status" value="1"/>
</dbReference>
<dbReference type="PANTHER" id="PTHR30008">
    <property type="entry name" value="EXODEOXYRIBONUCLEASE 7 LARGE SUBUNIT"/>
    <property type="match status" value="1"/>
</dbReference>
<dbReference type="Pfam" id="PF02601">
    <property type="entry name" value="Exonuc_VII_L"/>
    <property type="match status" value="1"/>
</dbReference>
<feature type="domain" description="OB-fold nucleic acid binding" evidence="8">
    <location>
        <begin position="9"/>
        <end position="103"/>
    </location>
</feature>
<evidence type="ECO:0000256" key="2">
    <source>
        <dbReference type="ARBA" id="ARBA00022722"/>
    </source>
</evidence>
<dbReference type="InterPro" id="IPR025824">
    <property type="entry name" value="OB-fold_nuc-bd_dom"/>
</dbReference>
<comment type="subunit">
    <text evidence="5">Heterooligomer composed of large and small subunits.</text>
</comment>
<dbReference type="GO" id="GO:0008855">
    <property type="term" value="F:exodeoxyribonuclease VII activity"/>
    <property type="evidence" value="ECO:0007669"/>
    <property type="project" value="UniProtKB-UniRule"/>
</dbReference>
<keyword evidence="3 5" id="KW-0378">Hydrolase</keyword>
<keyword evidence="4 5" id="KW-0269">Exonuclease</keyword>
<feature type="domain" description="Exonuclease VII large subunit C-terminal" evidence="7">
    <location>
        <begin position="126"/>
        <end position="356"/>
    </location>
</feature>
<dbReference type="Proteomes" id="UP000231292">
    <property type="component" value="Unassembled WGS sequence"/>
</dbReference>
<keyword evidence="1 5" id="KW-0963">Cytoplasm</keyword>
<proteinExistence type="inferred from homology"/>
<dbReference type="NCBIfam" id="TIGR00237">
    <property type="entry name" value="xseA"/>
    <property type="match status" value="1"/>
</dbReference>
<evidence type="ECO:0000313" key="9">
    <source>
        <dbReference type="EMBL" id="PIP19115.1"/>
    </source>
</evidence>
<reference evidence="9 10" key="1">
    <citation type="submission" date="2017-09" db="EMBL/GenBank/DDBJ databases">
        <title>Depth-based differentiation of microbial function through sediment-hosted aquifers and enrichment of novel symbionts in the deep terrestrial subsurface.</title>
        <authorList>
            <person name="Probst A.J."/>
            <person name="Ladd B."/>
            <person name="Jarett J.K."/>
            <person name="Geller-Mcgrath D.E."/>
            <person name="Sieber C.M."/>
            <person name="Emerson J.B."/>
            <person name="Anantharaman K."/>
            <person name="Thomas B.C."/>
            <person name="Malmstrom R."/>
            <person name="Stieglmeier M."/>
            <person name="Klingl A."/>
            <person name="Woyke T."/>
            <person name="Ryan C.M."/>
            <person name="Banfield J.F."/>
        </authorList>
    </citation>
    <scope>NUCLEOTIDE SEQUENCE [LARGE SCALE GENOMIC DNA]</scope>
    <source>
        <strain evidence="9">CG23_combo_of_CG06-09_8_20_14_all_41_10</strain>
    </source>
</reference>
<comment type="subcellular location">
    <subcellularLocation>
        <location evidence="5 6">Cytoplasm</location>
    </subcellularLocation>
</comment>
<dbReference type="GO" id="GO:0009318">
    <property type="term" value="C:exodeoxyribonuclease VII complex"/>
    <property type="evidence" value="ECO:0007669"/>
    <property type="project" value="UniProtKB-UniRule"/>
</dbReference>
<dbReference type="GO" id="GO:0003676">
    <property type="term" value="F:nucleic acid binding"/>
    <property type="evidence" value="ECO:0007669"/>
    <property type="project" value="InterPro"/>
</dbReference>
<comment type="similarity">
    <text evidence="5 6">Belongs to the XseA family.</text>
</comment>
<sequence>MPPESKHIYTVSQITQEIETIFKNTFGLGIWVEGEVSNFRAAASGHFYFSLKDEKAILNAAMFSRVNREVKFKIEDGQKVICFGKIDVYGPRGQYQIIIEKIEPKGIGGRQLAFEQLKERLFKEGLFDPAHKKELPLMPFSLGIVTSETGAAIRDILGILKKGAPGVDVVIRSVRVQGEGAASEIASGIEELNEFSRQANLNAGGIPQNAGGKIDLIIVSRGGGSTEDLWAFNEEVVARAVYNSKVPIISAVGHQINTSLCDLVADIFVETPTAAAKIVVDKKNFLLAELANSRHELGMSISDIINSFKNEITRLKHSLKSPLDRLEEKEQFLDELSVALNNSARQLINITRERARSLIERLEALSPLAVLSRGYSLSVAVLDGAIVKDAARLKPKDKIKTILSKGAFISSVEEVIDG</sequence>
<dbReference type="InterPro" id="IPR003753">
    <property type="entry name" value="Exonuc_VII_L"/>
</dbReference>
<keyword evidence="2 5" id="KW-0540">Nuclease</keyword>
<dbReference type="GO" id="GO:0005737">
    <property type="term" value="C:cytoplasm"/>
    <property type="evidence" value="ECO:0007669"/>
    <property type="project" value="UniProtKB-SubCell"/>
</dbReference>
<dbReference type="EC" id="3.1.11.6" evidence="5"/>
<accession>A0A2G9YIR8</accession>
<organism evidence="9 10">
    <name type="scientific">Candidatus Sherwoodlollariibacterium unditelluris</name>
    <dbReference type="NCBI Taxonomy" id="1974757"/>
    <lineage>
        <taxon>Bacteria</taxon>
        <taxon>Pseudomonadati</taxon>
        <taxon>Candidatus Omnitrophota</taxon>
        <taxon>Candidatus Sherwoodlollariibacterium</taxon>
    </lineage>
</organism>
<comment type="catalytic activity">
    <reaction evidence="5 6">
        <text>Exonucleolytic cleavage in either 5'- to 3'- or 3'- to 5'-direction to yield nucleoside 5'-phosphates.</text>
        <dbReference type="EC" id="3.1.11.6"/>
    </reaction>
</comment>